<geneLocation type="plasmid" evidence="2">
    <name>pB264</name>
</geneLocation>
<feature type="compositionally biased region" description="Basic residues" evidence="1">
    <location>
        <begin position="85"/>
        <end position="104"/>
    </location>
</feature>
<dbReference type="EMBL" id="AY297818">
    <property type="protein sequence ID" value="AAP58735.1"/>
    <property type="molecule type" value="Genomic_DNA"/>
</dbReference>
<feature type="compositionally biased region" description="Low complexity" evidence="1">
    <location>
        <begin position="66"/>
        <end position="79"/>
    </location>
</feature>
<evidence type="ECO:0000256" key="1">
    <source>
        <dbReference type="SAM" id="MobiDB-lite"/>
    </source>
</evidence>
<feature type="region of interest" description="Disordered" evidence="1">
    <location>
        <begin position="62"/>
        <end position="124"/>
    </location>
</feature>
<accession>Q7X2S9</accession>
<evidence type="ECO:0000313" key="2">
    <source>
        <dbReference type="EMBL" id="AAP58735.1"/>
    </source>
</evidence>
<organism evidence="2">
    <name type="scientific">Rhodococcus sp. B264-1</name>
    <dbReference type="NCBI Taxonomy" id="233067"/>
    <lineage>
        <taxon>Bacteria</taxon>
        <taxon>Bacillati</taxon>
        <taxon>Actinomycetota</taxon>
        <taxon>Actinomycetes</taxon>
        <taxon>Mycobacteriales</taxon>
        <taxon>Nocardiaceae</taxon>
        <taxon>Rhodococcus</taxon>
    </lineage>
</organism>
<name>Q7X2S9_9NOCA</name>
<feature type="compositionally biased region" description="Polar residues" evidence="1">
    <location>
        <begin position="105"/>
        <end position="124"/>
    </location>
</feature>
<protein>
    <submittedName>
        <fullName evidence="2">Uncharacterized protein</fullName>
    </submittedName>
</protein>
<dbReference type="AlphaFoldDB" id="Q7X2S9"/>
<reference evidence="2" key="1">
    <citation type="journal article" date="2004" name="BMC Microbiol.">
        <title>pB264, a small, mobilizable, temperature sensitive plasmid from Rhodococcus.</title>
        <authorList>
            <person name="Lessard P.A."/>
            <person name="O'Brien X.M."/>
            <person name="Currie D.H."/>
            <person name="Sinskey A.J."/>
        </authorList>
    </citation>
    <scope>NUCLEOTIDE SEQUENCE</scope>
    <source>
        <strain evidence="2">B264-1</strain>
        <plasmid evidence="2">pB264</plasmid>
    </source>
</reference>
<sequence>MTTPGALGATKERDARWCYRGGVPTRIQLAAAFGVFGGEADLPMRGTATHTEGRSAWVFHGHGHLRTGSSTSGSKRTTTYPRAGTKCRPRNVHLPRTPCRHLRTKPSNSTTQQIQIRHTSCTQE</sequence>
<keyword evidence="2" id="KW-0614">Plasmid</keyword>
<proteinExistence type="predicted"/>